<dbReference type="InterPro" id="IPR038765">
    <property type="entry name" value="Papain-like_cys_pep_sf"/>
</dbReference>
<dbReference type="PANTHER" id="PTHR47053">
    <property type="entry name" value="MUREIN DD-ENDOPEPTIDASE MEPH-RELATED"/>
    <property type="match status" value="1"/>
</dbReference>
<dbReference type="Gene3D" id="3.90.1720.10">
    <property type="entry name" value="endopeptidase domain like (from Nostoc punctiforme)"/>
    <property type="match status" value="1"/>
</dbReference>
<comment type="similarity">
    <text evidence="1">Belongs to the peptidase C40 family.</text>
</comment>
<dbReference type="RefSeq" id="WP_268543264.1">
    <property type="nucleotide sequence ID" value="NZ_JALAOH010000017.1"/>
</dbReference>
<evidence type="ECO:0000256" key="1">
    <source>
        <dbReference type="ARBA" id="ARBA00007074"/>
    </source>
</evidence>
<accession>A0AAP3CIA1</accession>
<dbReference type="GO" id="GO:0006508">
    <property type="term" value="P:proteolysis"/>
    <property type="evidence" value="ECO:0007669"/>
    <property type="project" value="UniProtKB-KW"/>
</dbReference>
<protein>
    <submittedName>
        <fullName evidence="6">C40 family peptidase</fullName>
    </submittedName>
</protein>
<dbReference type="EMBL" id="JALAOH010000017">
    <property type="protein sequence ID" value="MCY8316728.1"/>
    <property type="molecule type" value="Genomic_DNA"/>
</dbReference>
<proteinExistence type="inferred from homology"/>
<evidence type="ECO:0000313" key="6">
    <source>
        <dbReference type="EMBL" id="MCY8316728.1"/>
    </source>
</evidence>
<evidence type="ECO:0000313" key="7">
    <source>
        <dbReference type="Proteomes" id="UP001067121"/>
    </source>
</evidence>
<dbReference type="PANTHER" id="PTHR47053:SF3">
    <property type="entry name" value="GAMMA-D-GLUTAMYL-L-LYSINE DIPEPTIDYL-PEPTIDASE"/>
    <property type="match status" value="1"/>
</dbReference>
<reference evidence="6" key="1">
    <citation type="submission" date="2022-02" db="EMBL/GenBank/DDBJ databases">
        <title>Crop Bioprotection Bacillus Genome Sequencing.</title>
        <authorList>
            <person name="Dunlap C."/>
        </authorList>
    </citation>
    <scope>NUCLEOTIDE SEQUENCE</scope>
    <source>
        <strain evidence="6">98-1</strain>
    </source>
</reference>
<sequence>MMHTVISAVANIWTAPDSPRPADQVMLCPTVMIRDWLERMTYDDRLGLCTDNVIQTQVLFGEKVLVTGEQGEWVSVIVPSQPSRKDPRGYPGWMRKNQLKKISLIQTQSDVMISKPAAFLYKSNGEKEIELSFLTLLPFIAEENGYLKVSTPLGERFVKQTDAAHVREQKGTVEDIIQTGMFFLGLPYLWGGISGFGFDCSGFMYSICKANGYSIPRDAGDQAKAGKDIPLDAMKAGDLLFFADGEGKGAIHHVGLSVGGGKMLHSPKTGKSIEILTLKETIYEKELGAVRRCFSEKEGDK</sequence>
<evidence type="ECO:0000256" key="2">
    <source>
        <dbReference type="ARBA" id="ARBA00022670"/>
    </source>
</evidence>
<keyword evidence="4" id="KW-0788">Thiol protease</keyword>
<evidence type="ECO:0000256" key="4">
    <source>
        <dbReference type="ARBA" id="ARBA00022807"/>
    </source>
</evidence>
<dbReference type="Proteomes" id="UP001067121">
    <property type="component" value="Unassembled WGS sequence"/>
</dbReference>
<feature type="domain" description="NlpC/P60" evidence="5">
    <location>
        <begin position="170"/>
        <end position="294"/>
    </location>
</feature>
<dbReference type="InterPro" id="IPR051202">
    <property type="entry name" value="Peptidase_C40"/>
</dbReference>
<dbReference type="AlphaFoldDB" id="A0AAP3CIA1"/>
<dbReference type="SUPFAM" id="SSF54001">
    <property type="entry name" value="Cysteine proteinases"/>
    <property type="match status" value="1"/>
</dbReference>
<dbReference type="InterPro" id="IPR057812">
    <property type="entry name" value="SH3_YKFC_2nd"/>
</dbReference>
<comment type="caution">
    <text evidence="6">The sequence shown here is derived from an EMBL/GenBank/DDBJ whole genome shotgun (WGS) entry which is preliminary data.</text>
</comment>
<dbReference type="PROSITE" id="PS51935">
    <property type="entry name" value="NLPC_P60"/>
    <property type="match status" value="1"/>
</dbReference>
<dbReference type="Gene3D" id="2.30.30.40">
    <property type="entry name" value="SH3 Domains"/>
    <property type="match status" value="2"/>
</dbReference>
<evidence type="ECO:0000259" key="5">
    <source>
        <dbReference type="PROSITE" id="PS51935"/>
    </source>
</evidence>
<dbReference type="Pfam" id="PF23795">
    <property type="entry name" value="SH3_YKFC_2nd"/>
    <property type="match status" value="1"/>
</dbReference>
<gene>
    <name evidence="6" type="ORF">MOC71_08245</name>
</gene>
<evidence type="ECO:0000256" key="3">
    <source>
        <dbReference type="ARBA" id="ARBA00022801"/>
    </source>
</evidence>
<dbReference type="GO" id="GO:0008234">
    <property type="term" value="F:cysteine-type peptidase activity"/>
    <property type="evidence" value="ECO:0007669"/>
    <property type="project" value="UniProtKB-KW"/>
</dbReference>
<keyword evidence="3" id="KW-0378">Hydrolase</keyword>
<dbReference type="Pfam" id="PF00877">
    <property type="entry name" value="NLPC_P60"/>
    <property type="match status" value="1"/>
</dbReference>
<dbReference type="InterPro" id="IPR000064">
    <property type="entry name" value="NLP_P60_dom"/>
</dbReference>
<keyword evidence="2" id="KW-0645">Protease</keyword>
<organism evidence="6 7">
    <name type="scientific">Bacillus vallismortis</name>
    <dbReference type="NCBI Taxonomy" id="72361"/>
    <lineage>
        <taxon>Bacteria</taxon>
        <taxon>Bacillati</taxon>
        <taxon>Bacillota</taxon>
        <taxon>Bacilli</taxon>
        <taxon>Bacillales</taxon>
        <taxon>Bacillaceae</taxon>
        <taxon>Bacillus</taxon>
    </lineage>
</organism>
<name>A0AAP3CIA1_BACVA</name>